<dbReference type="Gene3D" id="3.40.50.12780">
    <property type="entry name" value="N-terminal domain of ligase-like"/>
    <property type="match status" value="1"/>
</dbReference>
<dbReference type="Pfam" id="PF00501">
    <property type="entry name" value="AMP-binding"/>
    <property type="match status" value="1"/>
</dbReference>
<dbReference type="InterPro" id="IPR045851">
    <property type="entry name" value="AMP-bd_C_sf"/>
</dbReference>
<dbReference type="SUPFAM" id="SSF50998">
    <property type="entry name" value="Quinoprotein alcohol dehydrogenase-like"/>
    <property type="match status" value="1"/>
</dbReference>
<proteinExistence type="predicted"/>
<sequence length="1049" mass="114906">TYRQLVEDADKVTSSLIKVVQHSKNGVIGIFSRQSPGLLECLIGVLQMPAAFAPIGTSWPSAMICEFLSNVGIDTILVEASLLLQFKETLQKYDGNSSENHPKPFRIINDQALSSIGFTLVKLQDIKQELPKLSLAFVIQTSGTTGKPTTVMVPHQCIVPNIISLSQIFAVTPEDSVIVVSPYTFDPFVVQVFLALEAGARAVLLHETDRILPSRLCSVIKSQNITILQPTPSLMNYIGLDLIRTSLLAHDSPLRVLALGGEPFPSTSVLFQWKHPDCTTKIFNLYGITEVSSWATCQKIVICSKGAQQVSKDGVHLSVDERIPIGEPLQDTLVDIRDEEGKKISHGIGQMYIGGQNRICFLNNEMDVSPGTMRASGDWALINNDQIWFLGRKDRQIKRLGQRTNLLWIEQALARVLPRHTFVAVVVKSKMDRLHLFVTSSDDSSSWDLSFRVRSIIKDVLPVHAHPDHIHIVSDLPLTSHGKVDMETLLEGIRSYQHVETSSRGHINKMWLEATGSSSRLTLVEAGSMFLASGGNSLQAVKLAESITWWLQKNKSGKCLELDDLLDVILNKPFGELCRYVEQKCSVLHTDDERLDKGAHVISEWNGNSGVSTIKVGKLSSGEDCHRLPGSGAQFSPKGVCCCSVRRGVQITICKLCAGSSSSQPISHSDCVSYSGRRLGNRTVQLSKKWRANLYKCTDASPLVVGCRVADLDSTEKGSGEAALFHVESGLVYVGSHAHVFKAMRLSDGEVMWETEVGDRIESSAVLSRCGTCIIFGCYDGKIYIINRFSGVIGWTYQTHAPVKSSPCVDPTTGLVWVGSHDHHLYALDITNRVSACAIDCGGSCFSSPRLNPTWERLFAATLSGVLLCINTSDMMIDWSTKCPKPVFASPLVTDVGVVCGCVDGYLYAFDLSGAPLWSLATSGPIFSSPVLARRRSLCQEAIVFGCHDSHVYCVSTRGELEWSFKADSPIYSTPFINFISTKRDTLEDELVLVASTRGTVYMLTLDTGCLLGSMALPGEVFSSPVIGRGAILIGCRDNYLYSLKVESI</sequence>
<dbReference type="PROSITE" id="PS00012">
    <property type="entry name" value="PHOSPHOPANTETHEINE"/>
    <property type="match status" value="1"/>
</dbReference>
<evidence type="ECO:0000313" key="3">
    <source>
        <dbReference type="EMBL" id="EDO44475.1"/>
    </source>
</evidence>
<feature type="domain" description="AMP-dependent synthetase/ligase" evidence="1">
    <location>
        <begin position="1"/>
        <end position="357"/>
    </location>
</feature>
<dbReference type="SMART" id="SM00564">
    <property type="entry name" value="PQQ"/>
    <property type="match status" value="5"/>
</dbReference>
<name>A7RVL7_NEMVE</name>
<dbReference type="Gene3D" id="3.30.300.30">
    <property type="match status" value="1"/>
</dbReference>
<dbReference type="InterPro" id="IPR052091">
    <property type="entry name" value="Beta-ala_Activ/Resist"/>
</dbReference>
<dbReference type="Pfam" id="PF13570">
    <property type="entry name" value="Beta-prop_ACSF4"/>
    <property type="match status" value="1"/>
</dbReference>
<feature type="non-terminal residue" evidence="3">
    <location>
        <position position="1049"/>
    </location>
</feature>
<accession>A7RVL7</accession>
<dbReference type="eggNOG" id="KOG1178">
    <property type="taxonomic scope" value="Eukaryota"/>
</dbReference>
<dbReference type="Gene3D" id="2.130.10.10">
    <property type="entry name" value="YVTN repeat-like/Quinoprotein amine dehydrogenase"/>
    <property type="match status" value="2"/>
</dbReference>
<dbReference type="PANTHER" id="PTHR44394">
    <property type="entry name" value="BETA-ALANINE-ACTIVATING ENZYME"/>
    <property type="match status" value="1"/>
</dbReference>
<dbReference type="Gene3D" id="2.40.10.480">
    <property type="match status" value="1"/>
</dbReference>
<dbReference type="InterPro" id="IPR006162">
    <property type="entry name" value="Ppantetheine_attach_site"/>
</dbReference>
<evidence type="ECO:0000259" key="2">
    <source>
        <dbReference type="Pfam" id="PF13570"/>
    </source>
</evidence>
<dbReference type="InterPro" id="IPR042099">
    <property type="entry name" value="ANL_N_sf"/>
</dbReference>
<dbReference type="InterPro" id="IPR015943">
    <property type="entry name" value="WD40/YVTN_repeat-like_dom_sf"/>
</dbReference>
<dbReference type="SUPFAM" id="SSF56801">
    <property type="entry name" value="Acetyl-CoA synthetase-like"/>
    <property type="match status" value="1"/>
</dbReference>
<reference evidence="3 4" key="1">
    <citation type="journal article" date="2007" name="Science">
        <title>Sea anemone genome reveals ancestral eumetazoan gene repertoire and genomic organization.</title>
        <authorList>
            <person name="Putnam N.H."/>
            <person name="Srivastava M."/>
            <person name="Hellsten U."/>
            <person name="Dirks B."/>
            <person name="Chapman J."/>
            <person name="Salamov A."/>
            <person name="Terry A."/>
            <person name="Shapiro H."/>
            <person name="Lindquist E."/>
            <person name="Kapitonov V.V."/>
            <person name="Jurka J."/>
            <person name="Genikhovich G."/>
            <person name="Grigoriev I.V."/>
            <person name="Lucas S.M."/>
            <person name="Steele R.E."/>
            <person name="Finnerty J.R."/>
            <person name="Technau U."/>
            <person name="Martindale M.Q."/>
            <person name="Rokhsar D.S."/>
        </authorList>
    </citation>
    <scope>NUCLEOTIDE SEQUENCE [LARGE SCALE GENOMIC DNA]</scope>
    <source>
        <strain evidence="4">CH2 X CH6</strain>
    </source>
</reference>
<keyword evidence="4" id="KW-1185">Reference proteome</keyword>
<dbReference type="PhylomeDB" id="A7RVL7"/>
<dbReference type="InterPro" id="IPR011047">
    <property type="entry name" value="Quinoprotein_ADH-like_sf"/>
</dbReference>
<organism evidence="3 4">
    <name type="scientific">Nematostella vectensis</name>
    <name type="common">Starlet sea anemone</name>
    <dbReference type="NCBI Taxonomy" id="45351"/>
    <lineage>
        <taxon>Eukaryota</taxon>
        <taxon>Metazoa</taxon>
        <taxon>Cnidaria</taxon>
        <taxon>Anthozoa</taxon>
        <taxon>Hexacorallia</taxon>
        <taxon>Actiniaria</taxon>
        <taxon>Edwardsiidae</taxon>
        <taxon>Nematostella</taxon>
    </lineage>
</organism>
<dbReference type="GO" id="GO:0043041">
    <property type="term" value="P:amino acid activation for nonribosomal peptide biosynthetic process"/>
    <property type="evidence" value="ECO:0000318"/>
    <property type="project" value="GO_Central"/>
</dbReference>
<dbReference type="AlphaFoldDB" id="A7RVL7"/>
<evidence type="ECO:0000313" key="4">
    <source>
        <dbReference type="Proteomes" id="UP000001593"/>
    </source>
</evidence>
<dbReference type="OMA" id="NGNVICC"/>
<dbReference type="PANTHER" id="PTHR44394:SF1">
    <property type="entry name" value="BETA-ALANINE-ACTIVATING ENZYME"/>
    <property type="match status" value="1"/>
</dbReference>
<dbReference type="InParanoid" id="A7RVL7"/>
<dbReference type="Proteomes" id="UP000001593">
    <property type="component" value="Unassembled WGS sequence"/>
</dbReference>
<evidence type="ECO:0000259" key="1">
    <source>
        <dbReference type="Pfam" id="PF00501"/>
    </source>
</evidence>
<dbReference type="EMBL" id="DS469544">
    <property type="protein sequence ID" value="EDO44475.1"/>
    <property type="molecule type" value="Genomic_DNA"/>
</dbReference>
<dbReference type="HOGENOM" id="CLU_010423_0_0_1"/>
<dbReference type="STRING" id="45351.A7RVL7"/>
<protein>
    <submittedName>
        <fullName evidence="3">Uncharacterized protein</fullName>
    </submittedName>
</protein>
<dbReference type="InterPro" id="IPR000873">
    <property type="entry name" value="AMP-dep_synth/lig_dom"/>
</dbReference>
<feature type="domain" description="Pyrrolo-quinoline quinone repeat" evidence="2">
    <location>
        <begin position="695"/>
        <end position="1045"/>
    </location>
</feature>
<dbReference type="InterPro" id="IPR018391">
    <property type="entry name" value="PQQ_b-propeller_rpt"/>
</dbReference>
<dbReference type="eggNOG" id="KOG4649">
    <property type="taxonomic scope" value="Eukaryota"/>
</dbReference>
<dbReference type="InterPro" id="IPR002372">
    <property type="entry name" value="PQQ_rpt_dom"/>
</dbReference>
<gene>
    <name evidence="3" type="ORF">NEMVEDRAFT_v1g95034</name>
</gene>